<gene>
    <name evidence="1" type="ORF">NX02_06625</name>
</gene>
<dbReference type="KEGG" id="ssan:NX02_06625"/>
<dbReference type="EMBL" id="CP006644">
    <property type="protein sequence ID" value="AHE53055.1"/>
    <property type="molecule type" value="Genomic_DNA"/>
</dbReference>
<accession>W0ABM4</accession>
<name>W0ABM4_9SPHN</name>
<reference evidence="1 2" key="1">
    <citation type="submission" date="2013-07" db="EMBL/GenBank/DDBJ databases">
        <title>Completed genome of Sphingomonas sanxanigenens NX02.</title>
        <authorList>
            <person name="Ma T."/>
            <person name="Huang H."/>
            <person name="Wu M."/>
            <person name="Li X."/>
            <person name="Li G."/>
        </authorList>
    </citation>
    <scope>NUCLEOTIDE SEQUENCE [LARGE SCALE GENOMIC DNA]</scope>
    <source>
        <strain evidence="1 2">NX02</strain>
    </source>
</reference>
<proteinExistence type="predicted"/>
<sequence length="66" mass="6874">MAGDVDAGGLDVQRVVDRRVEIIVGELVGDEAVAEVEGDGEAALLVGALAVLSLLVERTTNALMRR</sequence>
<dbReference type="RefSeq" id="WP_025291330.1">
    <property type="nucleotide sequence ID" value="NZ_CP006644.1"/>
</dbReference>
<dbReference type="HOGENOM" id="CLU_2829022_0_0_5"/>
<dbReference type="AlphaFoldDB" id="W0ABM4"/>
<organism evidence="1 2">
    <name type="scientific">Sphingomonas sanxanigenens DSM 19645 = NX02</name>
    <dbReference type="NCBI Taxonomy" id="1123269"/>
    <lineage>
        <taxon>Bacteria</taxon>
        <taxon>Pseudomonadati</taxon>
        <taxon>Pseudomonadota</taxon>
        <taxon>Alphaproteobacteria</taxon>
        <taxon>Sphingomonadales</taxon>
        <taxon>Sphingomonadaceae</taxon>
        <taxon>Sphingomonas</taxon>
    </lineage>
</organism>
<evidence type="ECO:0000313" key="2">
    <source>
        <dbReference type="Proteomes" id="UP000018851"/>
    </source>
</evidence>
<keyword evidence="2" id="KW-1185">Reference proteome</keyword>
<evidence type="ECO:0000313" key="1">
    <source>
        <dbReference type="EMBL" id="AHE53055.1"/>
    </source>
</evidence>
<protein>
    <submittedName>
        <fullName evidence="1">Uncharacterized protein</fullName>
    </submittedName>
</protein>
<dbReference type="Proteomes" id="UP000018851">
    <property type="component" value="Chromosome"/>
</dbReference>